<dbReference type="Proteomes" id="UP001652663">
    <property type="component" value="Chromosome 28"/>
</dbReference>
<proteinExistence type="predicted"/>
<sequence>MGAYPMRASSTPFSLSAATSRSAGLDLPTRVTVQISESDPRLAVHTGIQGPIPPGTIVFILDKSGLNLKGLQIFPGLIDPDYSGKIKVMARSLIHSMSFLKGRKRTRQLTGFDPQTIHVPFDKTQQ</sequence>
<reference evidence="5" key="1">
    <citation type="submission" date="2025-08" db="UniProtKB">
        <authorList>
            <consortium name="RefSeq"/>
        </authorList>
    </citation>
    <scope>IDENTIFICATION</scope>
    <source>
        <tissue evidence="5">Blood</tissue>
    </source>
</reference>
<dbReference type="InterPro" id="IPR036157">
    <property type="entry name" value="dUTPase-like_sf"/>
</dbReference>
<dbReference type="Pfam" id="PF00692">
    <property type="entry name" value="dUTPase"/>
    <property type="match status" value="1"/>
</dbReference>
<dbReference type="GeneID" id="139180335"/>
<name>A0ABM4RQS6_BOSIN</name>
<evidence type="ECO:0000259" key="3">
    <source>
        <dbReference type="Pfam" id="PF00692"/>
    </source>
</evidence>
<gene>
    <name evidence="5" type="primary">LOC139180335</name>
</gene>
<keyword evidence="1" id="KW-0645">Protease</keyword>
<dbReference type="InterPro" id="IPR029054">
    <property type="entry name" value="dUTPase-like"/>
</dbReference>
<keyword evidence="2" id="KW-0378">Hydrolase</keyword>
<keyword evidence="4" id="KW-1185">Reference proteome</keyword>
<keyword evidence="2" id="KW-0064">Aspartyl protease</keyword>
<dbReference type="PANTHER" id="PTHR19422:SF123">
    <property type="entry name" value="RT1 CLASS I, LOCUS CE15"/>
    <property type="match status" value="1"/>
</dbReference>
<dbReference type="SUPFAM" id="SSF51283">
    <property type="entry name" value="dUTPase-like"/>
    <property type="match status" value="1"/>
</dbReference>
<accession>A0ABM4RQS6</accession>
<protein>
    <submittedName>
        <fullName evidence="5">Deoxyuridine 5'-triphosphate nucleotidohydrolase-like</fullName>
    </submittedName>
</protein>
<dbReference type="Gene3D" id="2.70.40.10">
    <property type="match status" value="1"/>
</dbReference>
<evidence type="ECO:0000256" key="2">
    <source>
        <dbReference type="ARBA" id="ARBA00022750"/>
    </source>
</evidence>
<feature type="domain" description="dUTPase-like" evidence="3">
    <location>
        <begin position="17"/>
        <end position="102"/>
    </location>
</feature>
<organism evidence="4 5">
    <name type="scientific">Bos indicus</name>
    <name type="common">Zebu</name>
    <dbReference type="NCBI Taxonomy" id="9915"/>
    <lineage>
        <taxon>Eukaryota</taxon>
        <taxon>Metazoa</taxon>
        <taxon>Chordata</taxon>
        <taxon>Craniata</taxon>
        <taxon>Vertebrata</taxon>
        <taxon>Euteleostomi</taxon>
        <taxon>Mammalia</taxon>
        <taxon>Eutheria</taxon>
        <taxon>Laurasiatheria</taxon>
        <taxon>Artiodactyla</taxon>
        <taxon>Ruminantia</taxon>
        <taxon>Pecora</taxon>
        <taxon>Bovidae</taxon>
        <taxon>Bovinae</taxon>
        <taxon>Bos</taxon>
    </lineage>
</organism>
<evidence type="ECO:0000256" key="1">
    <source>
        <dbReference type="ARBA" id="ARBA00022670"/>
    </source>
</evidence>
<dbReference type="RefSeq" id="XP_070637902.1">
    <property type="nucleotide sequence ID" value="XM_070781801.1"/>
</dbReference>
<evidence type="ECO:0000313" key="5">
    <source>
        <dbReference type="RefSeq" id="XP_070637902.1"/>
    </source>
</evidence>
<dbReference type="InterPro" id="IPR051592">
    <property type="entry name" value="HERV-K_Pro_peptidase_A2"/>
</dbReference>
<dbReference type="PANTHER" id="PTHR19422">
    <property type="entry name" value="GAG RETROVIRAL POLYPROTEIN"/>
    <property type="match status" value="1"/>
</dbReference>
<evidence type="ECO:0000313" key="4">
    <source>
        <dbReference type="Proteomes" id="UP001652663"/>
    </source>
</evidence>